<dbReference type="Pfam" id="PF17650">
    <property type="entry name" value="RACo_linker"/>
    <property type="match status" value="1"/>
</dbReference>
<dbReference type="PANTHER" id="PTHR42895">
    <property type="entry name" value="IRON-SULFUR CLUSTER-BINDING PROTEIN-RELATED"/>
    <property type="match status" value="1"/>
</dbReference>
<dbReference type="InterPro" id="IPR012675">
    <property type="entry name" value="Beta-grasp_dom_sf"/>
</dbReference>
<feature type="domain" description="2Fe-2S ferredoxin-type" evidence="1">
    <location>
        <begin position="1"/>
        <end position="107"/>
    </location>
</feature>
<dbReference type="Pfam" id="PF17651">
    <property type="entry name" value="Raco_middle"/>
    <property type="match status" value="1"/>
</dbReference>
<evidence type="ECO:0000259" key="1">
    <source>
        <dbReference type="PROSITE" id="PS51085"/>
    </source>
</evidence>
<dbReference type="InterPro" id="IPR042259">
    <property type="entry name" value="Raco-like_middle_sf"/>
</dbReference>
<comment type="caution">
    <text evidence="2">The sequence shown here is derived from an EMBL/GenBank/DDBJ whole genome shotgun (WGS) entry which is preliminary data.</text>
</comment>
<dbReference type="EMBL" id="JBJHZX010000004">
    <property type="protein sequence ID" value="MFL0194710.1"/>
    <property type="molecule type" value="Genomic_DNA"/>
</dbReference>
<dbReference type="SUPFAM" id="SSF54292">
    <property type="entry name" value="2Fe-2S ferredoxin-like"/>
    <property type="match status" value="1"/>
</dbReference>
<dbReference type="RefSeq" id="WP_406790834.1">
    <property type="nucleotide sequence ID" value="NZ_JBJHZX010000004.1"/>
</dbReference>
<dbReference type="Pfam" id="PF00111">
    <property type="entry name" value="Fer2"/>
    <property type="match status" value="1"/>
</dbReference>
<dbReference type="PROSITE" id="PS51085">
    <property type="entry name" value="2FE2S_FER_2"/>
    <property type="match status" value="1"/>
</dbReference>
<dbReference type="InterPro" id="IPR052911">
    <property type="entry name" value="Corrinoid_activation_enz"/>
</dbReference>
<gene>
    <name evidence="2" type="ORF">ACJDU8_03850</name>
</gene>
<name>A0ABW8SFF1_9CLOT</name>
<evidence type="ECO:0000313" key="3">
    <source>
        <dbReference type="Proteomes" id="UP001623660"/>
    </source>
</evidence>
<evidence type="ECO:0000313" key="2">
    <source>
        <dbReference type="EMBL" id="MFL0194710.1"/>
    </source>
</evidence>
<dbReference type="Gene3D" id="3.10.20.880">
    <property type="match status" value="1"/>
</dbReference>
<dbReference type="InterPro" id="IPR041414">
    <property type="entry name" value="Raco-like_middle"/>
</dbReference>
<sequence>MQVNVIFQPIGRRGIVCSGETILEVSRKFGVDLESPCGGNGTCGKCKVKLEKGFFEKYGINSDTNNVSPITEKEKEILTKEEQLQNYRLACCTKITGDIVISVPAESERGKQVILEASKSKLFNLNSAVKKYYIELEKPTLQDYRDDFTRVRDALVYTYKHLKEDIVIDYRVLTVLSSILRKQKYKITVALWMDKEIISVEPGLNEEVYGVAIDIGTTTIAASLCDLSTGEVLKQASSLNPQIKYGDDVLSRISYCVMNKNGLEEMHTLIIKEINKLLEQMVTSIHASVTQVYDMVLVFNTAMHHITLNIDPEYLGQSPFPSAVKHGLDIKSRELGINICKGAYVYSLPIEAGFVGADNVSVLISEEPYKQDKLLMAIDIGTNGEIDFGNNEMLFSTSCATGPALEGAQIKYGMRAASGAIEKVKIDPISLEPDFKVIGEDHWNTINSMQRAKGICGSGIIDAIAEMYKTGIIGTDGAFNKKIKSHRIRRDEEGRMEYVLAWKQDTYIGKDISITQKDVRAVQLAKSALYAGAKILMRKRGVDFVDGIILAGAFGNYINKENALVIGLFPDCDLKNVINVGNAAGEGAKMALLNISKRVEADEIAKNIQFVESAAEEDFQIQFYDAMNFPHSKDEFPHIKHILDSIPK</sequence>
<dbReference type="Pfam" id="PF14574">
    <property type="entry name" value="RACo_C_ter"/>
    <property type="match status" value="1"/>
</dbReference>
<dbReference type="InterPro" id="IPR001041">
    <property type="entry name" value="2Fe-2S_ferredoxin-type"/>
</dbReference>
<keyword evidence="3" id="KW-1185">Reference proteome</keyword>
<dbReference type="InterPro" id="IPR040506">
    <property type="entry name" value="RACo_linker"/>
</dbReference>
<organism evidence="2 3">
    <name type="scientific">Candidatus Clostridium eludens</name>
    <dbReference type="NCBI Taxonomy" id="3381663"/>
    <lineage>
        <taxon>Bacteria</taxon>
        <taxon>Bacillati</taxon>
        <taxon>Bacillota</taxon>
        <taxon>Clostridia</taxon>
        <taxon>Eubacteriales</taxon>
        <taxon>Clostridiaceae</taxon>
        <taxon>Clostridium</taxon>
    </lineage>
</organism>
<dbReference type="CDD" id="cd00207">
    <property type="entry name" value="fer2"/>
    <property type="match status" value="1"/>
</dbReference>
<dbReference type="Proteomes" id="UP001623660">
    <property type="component" value="Unassembled WGS sequence"/>
</dbReference>
<reference evidence="2 3" key="1">
    <citation type="submission" date="2024-11" db="EMBL/GenBank/DDBJ databases">
        <authorList>
            <person name="Heng Y.C."/>
            <person name="Lim A.C.H."/>
            <person name="Lee J.K.Y."/>
            <person name="Kittelmann S."/>
        </authorList>
    </citation>
    <scope>NUCLEOTIDE SEQUENCE [LARGE SCALE GENOMIC DNA]</scope>
    <source>
        <strain evidence="2 3">WILCCON 0269</strain>
    </source>
</reference>
<dbReference type="InterPro" id="IPR036010">
    <property type="entry name" value="2Fe-2S_ferredoxin-like_sf"/>
</dbReference>
<dbReference type="Gene3D" id="3.10.20.30">
    <property type="match status" value="1"/>
</dbReference>
<protein>
    <submittedName>
        <fullName evidence="2">ASKHA domain-containing protein</fullName>
    </submittedName>
</protein>
<dbReference type="Gene3D" id="3.30.420.480">
    <property type="entry name" value="Domain of unknown function (DUF4445)"/>
    <property type="match status" value="1"/>
</dbReference>
<dbReference type="InterPro" id="IPR027980">
    <property type="entry name" value="RACo_C"/>
</dbReference>
<proteinExistence type="predicted"/>
<dbReference type="PANTHER" id="PTHR42895:SF1">
    <property type="entry name" value="IRON-SULFUR CLUSTER PROTEIN"/>
    <property type="match status" value="1"/>
</dbReference>
<accession>A0ABW8SFF1</accession>